<dbReference type="Proteomes" id="UP000484015">
    <property type="component" value="Unassembled WGS sequence"/>
</dbReference>
<evidence type="ECO:0000313" key="1">
    <source>
        <dbReference type="EMBL" id="MTW04002.1"/>
    </source>
</evidence>
<protein>
    <recommendedName>
        <fullName evidence="3">Fimbrial protein</fullName>
    </recommendedName>
</protein>
<proteinExistence type="predicted"/>
<dbReference type="OrthoDB" id="8703192at2"/>
<keyword evidence="2" id="KW-1185">Reference proteome</keyword>
<dbReference type="AlphaFoldDB" id="A0A6L6Q4H7"/>
<accession>A0A6L6Q4H7</accession>
<name>A0A6L6Q4H7_9BURK</name>
<organism evidence="1 2">
    <name type="scientific">Pseudoduganella ginsengisoli</name>
    <dbReference type="NCBI Taxonomy" id="1462440"/>
    <lineage>
        <taxon>Bacteria</taxon>
        <taxon>Pseudomonadati</taxon>
        <taxon>Pseudomonadota</taxon>
        <taxon>Betaproteobacteria</taxon>
        <taxon>Burkholderiales</taxon>
        <taxon>Oxalobacteraceae</taxon>
        <taxon>Telluria group</taxon>
        <taxon>Pseudoduganella</taxon>
    </lineage>
</organism>
<evidence type="ECO:0008006" key="3">
    <source>
        <dbReference type="Google" id="ProtNLM"/>
    </source>
</evidence>
<evidence type="ECO:0000313" key="2">
    <source>
        <dbReference type="Proteomes" id="UP000484015"/>
    </source>
</evidence>
<dbReference type="RefSeq" id="WP_155440368.1">
    <property type="nucleotide sequence ID" value="NZ_WNLA01000013.1"/>
</dbReference>
<dbReference type="EMBL" id="WNLA01000013">
    <property type="protein sequence ID" value="MTW04002.1"/>
    <property type="molecule type" value="Genomic_DNA"/>
</dbReference>
<reference evidence="1 2" key="1">
    <citation type="submission" date="2019-11" db="EMBL/GenBank/DDBJ databases">
        <title>Type strains purchased from KCTC, JCM and DSMZ.</title>
        <authorList>
            <person name="Lu H."/>
        </authorList>
    </citation>
    <scope>NUCLEOTIDE SEQUENCE [LARGE SCALE GENOMIC DNA]</scope>
    <source>
        <strain evidence="1 2">KCTC 42409</strain>
    </source>
</reference>
<sequence length="181" mass="20007">MRQMQIDFAPPSARRTLYRTPPLAWAALLAGGVLCAAAAYVGYNTVAQLRAADARIARTQQLRQPAAQARVETPKAVIPEAQGKAVNAAIMQLNVPWRELQQSVAESTPKHIGLLALEPDPRKQALKITAEAKSADDMIAYIEQLKEQEFFAAAVLVRHEIMDSDPNRPLRFQVEVQWGAR</sequence>
<gene>
    <name evidence="1" type="ORF">GM668_18130</name>
</gene>
<comment type="caution">
    <text evidence="1">The sequence shown here is derived from an EMBL/GenBank/DDBJ whole genome shotgun (WGS) entry which is preliminary data.</text>
</comment>